<name>A0A166QS83_9PEZI</name>
<feature type="chain" id="PRO_5007878807" evidence="2">
    <location>
        <begin position="18"/>
        <end position="328"/>
    </location>
</feature>
<proteinExistence type="predicted"/>
<gene>
    <name evidence="3" type="ORF">CT0861_09101</name>
</gene>
<feature type="region of interest" description="Disordered" evidence="1">
    <location>
        <begin position="102"/>
        <end position="127"/>
    </location>
</feature>
<evidence type="ECO:0000256" key="1">
    <source>
        <dbReference type="SAM" id="MobiDB-lite"/>
    </source>
</evidence>
<sequence length="328" mass="36394">MKLVFLPFTAILASTAASPISSLDSAVVADSSSSSAHSPWIPLGPDDVIGTDPVPPSEGFVPDEQEEACLTMCPVIIPGLHPYKQPGTFLCRLRCSANAYRRERQKKEDSSERKDRGEEHLADEGHELVAPQELDTRSLKKYQFWNASDNEALSEYLAAEAAPNTGEEDDRVIHGLPMGNPCAWPPQWNDSWPSQRELYLCLESCPAGPFYGVCLHPCFLEIMERQCREKRVAEAKVKDTKYLTAEAALDVVEENSETPQSIDACSERPQYNDRIYLACEVGCAFVRPVNPLCKKGCIANAIMRCRVREEAEAQAPKLESSFLIEVLS</sequence>
<evidence type="ECO:0000256" key="2">
    <source>
        <dbReference type="SAM" id="SignalP"/>
    </source>
</evidence>
<keyword evidence="2" id="KW-0732">Signal</keyword>
<feature type="signal peptide" evidence="2">
    <location>
        <begin position="1"/>
        <end position="17"/>
    </location>
</feature>
<reference evidence="3 4" key="1">
    <citation type="submission" date="2015-06" db="EMBL/GenBank/DDBJ databases">
        <title>Survival trade-offs in plant roots during colonization by closely related pathogenic and mutualistic fungi.</title>
        <authorList>
            <person name="Hacquard S."/>
            <person name="Kracher B."/>
            <person name="Hiruma K."/>
            <person name="Weinman A."/>
            <person name="Muench P."/>
            <person name="Garrido Oter R."/>
            <person name="Ver Loren van Themaat E."/>
            <person name="Dallerey J.-F."/>
            <person name="Damm U."/>
            <person name="Henrissat B."/>
            <person name="Lespinet O."/>
            <person name="Thon M."/>
            <person name="Kemen E."/>
            <person name="McHardy A.C."/>
            <person name="Schulze-Lefert P."/>
            <person name="O'Connell R.J."/>
        </authorList>
    </citation>
    <scope>NUCLEOTIDE SEQUENCE [LARGE SCALE GENOMIC DNA]</scope>
    <source>
        <strain evidence="3 4">0861</strain>
    </source>
</reference>
<dbReference type="OrthoDB" id="4850950at2759"/>
<protein>
    <submittedName>
        <fullName evidence="3">Uncharacterized protein</fullName>
    </submittedName>
</protein>
<dbReference type="AlphaFoldDB" id="A0A166QS83"/>
<accession>A0A166QS83</accession>
<evidence type="ECO:0000313" key="3">
    <source>
        <dbReference type="EMBL" id="KZL68288.1"/>
    </source>
</evidence>
<keyword evidence="4" id="KW-1185">Reference proteome</keyword>
<dbReference type="EMBL" id="LFIV01000125">
    <property type="protein sequence ID" value="KZL68288.1"/>
    <property type="molecule type" value="Genomic_DNA"/>
</dbReference>
<comment type="caution">
    <text evidence="3">The sequence shown here is derived from an EMBL/GenBank/DDBJ whole genome shotgun (WGS) entry which is preliminary data.</text>
</comment>
<evidence type="ECO:0000313" key="4">
    <source>
        <dbReference type="Proteomes" id="UP000076552"/>
    </source>
</evidence>
<organism evidence="3 4">
    <name type="scientific">Colletotrichum tofieldiae</name>
    <dbReference type="NCBI Taxonomy" id="708197"/>
    <lineage>
        <taxon>Eukaryota</taxon>
        <taxon>Fungi</taxon>
        <taxon>Dikarya</taxon>
        <taxon>Ascomycota</taxon>
        <taxon>Pezizomycotina</taxon>
        <taxon>Sordariomycetes</taxon>
        <taxon>Hypocreomycetidae</taxon>
        <taxon>Glomerellales</taxon>
        <taxon>Glomerellaceae</taxon>
        <taxon>Colletotrichum</taxon>
        <taxon>Colletotrichum spaethianum species complex</taxon>
    </lineage>
</organism>
<dbReference type="Proteomes" id="UP000076552">
    <property type="component" value="Unassembled WGS sequence"/>
</dbReference>